<reference evidence="1" key="1">
    <citation type="submission" date="2019-08" db="EMBL/GenBank/DDBJ databases">
        <authorList>
            <person name="Kucharzyk K."/>
            <person name="Murdoch R.W."/>
            <person name="Higgins S."/>
            <person name="Loffler F."/>
        </authorList>
    </citation>
    <scope>NUCLEOTIDE SEQUENCE</scope>
</reference>
<accession>A0A645JB78</accession>
<name>A0A645JB78_9ZZZZ</name>
<sequence>MQAPGNAFFVQHIKNVLRHCQRIRGDEVEAVAVKLRQRLRQGVHGTAIFQVSYHRHMQVVQTPLRFLNGEQIQQRLGRMLI</sequence>
<dbReference type="AlphaFoldDB" id="A0A645JB78"/>
<organism evidence="1">
    <name type="scientific">bioreactor metagenome</name>
    <dbReference type="NCBI Taxonomy" id="1076179"/>
    <lineage>
        <taxon>unclassified sequences</taxon>
        <taxon>metagenomes</taxon>
        <taxon>ecological metagenomes</taxon>
    </lineage>
</organism>
<evidence type="ECO:0000313" key="1">
    <source>
        <dbReference type="EMBL" id="MPN60945.1"/>
    </source>
</evidence>
<gene>
    <name evidence="1" type="ORF">SDC9_208678</name>
</gene>
<proteinExistence type="predicted"/>
<dbReference type="EMBL" id="VSSQ01136868">
    <property type="protein sequence ID" value="MPN60945.1"/>
    <property type="molecule type" value="Genomic_DNA"/>
</dbReference>
<protein>
    <submittedName>
        <fullName evidence="1">Uncharacterized protein</fullName>
    </submittedName>
</protein>
<comment type="caution">
    <text evidence="1">The sequence shown here is derived from an EMBL/GenBank/DDBJ whole genome shotgun (WGS) entry which is preliminary data.</text>
</comment>